<comment type="caution">
    <text evidence="2">The sequence shown here is derived from an EMBL/GenBank/DDBJ whole genome shotgun (WGS) entry which is preliminary data.</text>
</comment>
<protein>
    <submittedName>
        <fullName evidence="2">Uncharacterized protein</fullName>
    </submittedName>
</protein>
<reference evidence="2 3" key="1">
    <citation type="journal article" date="2021" name="Nat. Commun.">
        <title>Incipient diploidization of the medicinal plant Perilla within 10,000 years.</title>
        <authorList>
            <person name="Zhang Y."/>
            <person name="Shen Q."/>
            <person name="Leng L."/>
            <person name="Zhang D."/>
            <person name="Chen S."/>
            <person name="Shi Y."/>
            <person name="Ning Z."/>
            <person name="Chen S."/>
        </authorList>
    </citation>
    <scope>NUCLEOTIDE SEQUENCE [LARGE SCALE GENOMIC DNA]</scope>
    <source>
        <strain evidence="3">cv. PC099</strain>
    </source>
</reference>
<name>A0AAD4NZE7_PERFH</name>
<evidence type="ECO:0000256" key="1">
    <source>
        <dbReference type="SAM" id="Coils"/>
    </source>
</evidence>
<keyword evidence="1" id="KW-0175">Coiled coil</keyword>
<dbReference type="AlphaFoldDB" id="A0AAD4NZE7"/>
<keyword evidence="3" id="KW-1185">Reference proteome</keyword>
<accession>A0AAD4NZE7</accession>
<dbReference type="PANTHER" id="PTHR37904">
    <property type="entry name" value="OS10G0566900 PROTEIN"/>
    <property type="match status" value="1"/>
</dbReference>
<sequence>MYRVESGRSSEKKMKLFDLKSDSKKVCAIFRMGSHYGIFLVDLNDSHFVEDGEFVEIRPNIRLRGFESLAFSVVDQALYIFDSYLLYDDSVPTLYRLMLSSTFAEGSDIIFDGSNLEIVSRMLSPKVRASTVRYGSSILLFSTKINYSDSSSTDFELYEPISNTFTKLPQLLVRRRTSDSTLELVHNDASCEELTDRSVNVDPLRSFFYITAYSLMENSSVLIIQADIGYSFSLNLEEEGPRGWRLLGDPLFQYDNQNYMITPRLVLNSGGVCIFGKDPGLNSKFAGVSGIGAVTAGRGVASGVGAVTAVRCVASGVGNCVRYPDDDFDQDPERMWSHVVRFPLSSFNYISHGLKSSSIAFLGSTVNVPCIVKAGVDYIERPYWIIEVMNLDFSKLKFGMDTKEVEQFAKLINFPPPLRTAPPSPPPSELNFCRGQLSNLPNSWREEFELQKMESIVKKYQQKFRKIKEEMSRWEELQSLLIAQFSNVSSIIQRLQVIQDSRNYGALRCVEGIEGAVLAKQMDSLQTGFISINNTMKEFCKIVSSLEKAVRDSKQLVKVGSAQITAKQLKQRVGVKPTLADCLEGLRLLEEMHQSDASASGDLGALQQLLVDQPNIPREEVFDMADHRIYEICPPKNSREGKIESLEGFTTSRKW</sequence>
<dbReference type="Pfam" id="PF15011">
    <property type="entry name" value="CA109-like"/>
    <property type="match status" value="1"/>
</dbReference>
<gene>
    <name evidence="2" type="ORF">C2S53_006194</name>
</gene>
<feature type="coiled-coil region" evidence="1">
    <location>
        <begin position="450"/>
        <end position="477"/>
    </location>
</feature>
<evidence type="ECO:0000313" key="2">
    <source>
        <dbReference type="EMBL" id="KAH6821363.1"/>
    </source>
</evidence>
<organism evidence="2 3">
    <name type="scientific">Perilla frutescens var. hirtella</name>
    <name type="common">Perilla citriodora</name>
    <name type="synonym">Perilla setoyensis</name>
    <dbReference type="NCBI Taxonomy" id="608512"/>
    <lineage>
        <taxon>Eukaryota</taxon>
        <taxon>Viridiplantae</taxon>
        <taxon>Streptophyta</taxon>
        <taxon>Embryophyta</taxon>
        <taxon>Tracheophyta</taxon>
        <taxon>Spermatophyta</taxon>
        <taxon>Magnoliopsida</taxon>
        <taxon>eudicotyledons</taxon>
        <taxon>Gunneridae</taxon>
        <taxon>Pentapetalae</taxon>
        <taxon>asterids</taxon>
        <taxon>lamiids</taxon>
        <taxon>Lamiales</taxon>
        <taxon>Lamiaceae</taxon>
        <taxon>Nepetoideae</taxon>
        <taxon>Elsholtzieae</taxon>
        <taxon>Perilla</taxon>
    </lineage>
</organism>
<dbReference type="InterPro" id="IPR038985">
    <property type="entry name" value="OPRN-like"/>
</dbReference>
<dbReference type="EMBL" id="SDAM02002107">
    <property type="protein sequence ID" value="KAH6821363.1"/>
    <property type="molecule type" value="Genomic_DNA"/>
</dbReference>
<dbReference type="Proteomes" id="UP001190926">
    <property type="component" value="Unassembled WGS sequence"/>
</dbReference>
<proteinExistence type="predicted"/>
<dbReference type="PANTHER" id="PTHR37904:SF2">
    <property type="entry name" value="OS10G0566900 PROTEIN"/>
    <property type="match status" value="1"/>
</dbReference>
<evidence type="ECO:0000313" key="3">
    <source>
        <dbReference type="Proteomes" id="UP001190926"/>
    </source>
</evidence>
<dbReference type="InterPro" id="IPR029159">
    <property type="entry name" value="CA109-like"/>
</dbReference>